<organism evidence="6 7">
    <name type="scientific">Variovorax guangxiensis</name>
    <dbReference type="NCBI Taxonomy" id="1775474"/>
    <lineage>
        <taxon>Bacteria</taxon>
        <taxon>Pseudomonadati</taxon>
        <taxon>Pseudomonadota</taxon>
        <taxon>Betaproteobacteria</taxon>
        <taxon>Burkholderiales</taxon>
        <taxon>Comamonadaceae</taxon>
        <taxon>Variovorax</taxon>
    </lineage>
</organism>
<dbReference type="PANTHER" id="PTHR30419:SF8">
    <property type="entry name" value="NITROGEN ASSIMILATION TRANSCRIPTIONAL ACTIVATOR-RELATED"/>
    <property type="match status" value="1"/>
</dbReference>
<dbReference type="PROSITE" id="PS50931">
    <property type="entry name" value="HTH_LYSR"/>
    <property type="match status" value="1"/>
</dbReference>
<dbReference type="EMBL" id="RCZI01000001">
    <property type="protein sequence ID" value="TPG30172.1"/>
    <property type="molecule type" value="Genomic_DNA"/>
</dbReference>
<dbReference type="InterPro" id="IPR036388">
    <property type="entry name" value="WH-like_DNA-bd_sf"/>
</dbReference>
<dbReference type="Proteomes" id="UP000319212">
    <property type="component" value="Unassembled WGS sequence"/>
</dbReference>
<name>A0A502E0D8_9BURK</name>
<feature type="domain" description="HTH lysR-type" evidence="5">
    <location>
        <begin position="35"/>
        <end position="91"/>
    </location>
</feature>
<dbReference type="InterPro" id="IPR005119">
    <property type="entry name" value="LysR_subst-bd"/>
</dbReference>
<keyword evidence="4" id="KW-0804">Transcription</keyword>
<dbReference type="InterPro" id="IPR000847">
    <property type="entry name" value="LysR_HTH_N"/>
</dbReference>
<evidence type="ECO:0000256" key="3">
    <source>
        <dbReference type="ARBA" id="ARBA00023125"/>
    </source>
</evidence>
<evidence type="ECO:0000313" key="7">
    <source>
        <dbReference type="Proteomes" id="UP000319212"/>
    </source>
</evidence>
<keyword evidence="3" id="KW-0238">DNA-binding</keyword>
<reference evidence="6 7" key="1">
    <citation type="journal article" date="2019" name="Environ. Microbiol.">
        <title>Species interactions and distinct microbial communities in high Arctic permafrost affected cryosols are associated with the CH4 and CO2 gas fluxes.</title>
        <authorList>
            <person name="Altshuler I."/>
            <person name="Hamel J."/>
            <person name="Turney S."/>
            <person name="Magnuson E."/>
            <person name="Levesque R."/>
            <person name="Greer C."/>
            <person name="Whyte L.G."/>
        </authorList>
    </citation>
    <scope>NUCLEOTIDE SEQUENCE [LARGE SCALE GENOMIC DNA]</scope>
    <source>
        <strain evidence="6 7">S06.C</strain>
    </source>
</reference>
<dbReference type="Pfam" id="PF00126">
    <property type="entry name" value="HTH_1"/>
    <property type="match status" value="1"/>
</dbReference>
<gene>
    <name evidence="6" type="ORF">EAH82_01320</name>
</gene>
<dbReference type="SUPFAM" id="SSF53850">
    <property type="entry name" value="Periplasmic binding protein-like II"/>
    <property type="match status" value="1"/>
</dbReference>
<proteinExistence type="inferred from homology"/>
<dbReference type="GO" id="GO:0003677">
    <property type="term" value="F:DNA binding"/>
    <property type="evidence" value="ECO:0007669"/>
    <property type="project" value="UniProtKB-KW"/>
</dbReference>
<protein>
    <submittedName>
        <fullName evidence="6">LysR family transcriptional regulator</fullName>
    </submittedName>
</protein>
<evidence type="ECO:0000256" key="4">
    <source>
        <dbReference type="ARBA" id="ARBA00023163"/>
    </source>
</evidence>
<dbReference type="PANTHER" id="PTHR30419">
    <property type="entry name" value="HTH-TYPE TRANSCRIPTIONAL REGULATOR YBHD"/>
    <property type="match status" value="1"/>
</dbReference>
<keyword evidence="2" id="KW-0805">Transcription regulation</keyword>
<dbReference type="GO" id="GO:0005829">
    <property type="term" value="C:cytosol"/>
    <property type="evidence" value="ECO:0007669"/>
    <property type="project" value="TreeGrafter"/>
</dbReference>
<comment type="similarity">
    <text evidence="1">Belongs to the LysR transcriptional regulatory family.</text>
</comment>
<dbReference type="Gene3D" id="3.40.190.10">
    <property type="entry name" value="Periplasmic binding protein-like II"/>
    <property type="match status" value="2"/>
</dbReference>
<dbReference type="OrthoDB" id="8816280at2"/>
<dbReference type="InterPro" id="IPR036390">
    <property type="entry name" value="WH_DNA-bd_sf"/>
</dbReference>
<evidence type="ECO:0000259" key="5">
    <source>
        <dbReference type="PROSITE" id="PS50931"/>
    </source>
</evidence>
<dbReference type="Gene3D" id="1.10.10.10">
    <property type="entry name" value="Winged helix-like DNA-binding domain superfamily/Winged helix DNA-binding domain"/>
    <property type="match status" value="1"/>
</dbReference>
<evidence type="ECO:0000256" key="1">
    <source>
        <dbReference type="ARBA" id="ARBA00009437"/>
    </source>
</evidence>
<evidence type="ECO:0000313" key="6">
    <source>
        <dbReference type="EMBL" id="TPG30172.1"/>
    </source>
</evidence>
<dbReference type="AlphaFoldDB" id="A0A502E0D8"/>
<dbReference type="SUPFAM" id="SSF46785">
    <property type="entry name" value="Winged helix' DNA-binding domain"/>
    <property type="match status" value="1"/>
</dbReference>
<evidence type="ECO:0000256" key="2">
    <source>
        <dbReference type="ARBA" id="ARBA00023015"/>
    </source>
</evidence>
<dbReference type="Pfam" id="PF03466">
    <property type="entry name" value="LysR_substrate"/>
    <property type="match status" value="1"/>
</dbReference>
<sequence length="333" mass="36260">MRGPSIMIHPSVTIYPSGNSMDEPNAQLGLHLRRLRLRHLEILLLIARHGSLTATAQALDCGQPAVSQWLAEIESAVGVSLFVRGRQLKATPHLAPVLRHAQRVVAASRRLAHELEAVSGGALGTVRIGSMVVANTELLPRALLRLHSAASPARLEVVEDIAQGIWERFEQRGLDLIVGRLDERAFSPGLRTEVLYPDSHCVVAGRRHPLHRAKPTWVRAAAYPWILLPRQTELRRAIDATFLDQGLPPAMPWIECTAPILNLRLLRDSPSLAVVSGAAGRYYEALGALKRLPLALKYDVGPVGMVWSGDDDGPALQLVLQALRAAAAELAPT</sequence>
<dbReference type="InterPro" id="IPR050950">
    <property type="entry name" value="HTH-type_LysR_regulators"/>
</dbReference>
<dbReference type="PRINTS" id="PR00039">
    <property type="entry name" value="HTHLYSR"/>
</dbReference>
<dbReference type="GO" id="GO:0003700">
    <property type="term" value="F:DNA-binding transcription factor activity"/>
    <property type="evidence" value="ECO:0007669"/>
    <property type="project" value="InterPro"/>
</dbReference>
<accession>A0A502E0D8</accession>
<comment type="caution">
    <text evidence="6">The sequence shown here is derived from an EMBL/GenBank/DDBJ whole genome shotgun (WGS) entry which is preliminary data.</text>
</comment>